<accession>A0ABQ7GSP2</accession>
<evidence type="ECO:0000313" key="2">
    <source>
        <dbReference type="Proteomes" id="UP000815325"/>
    </source>
</evidence>
<reference evidence="1" key="1">
    <citation type="submission" date="2017-08" db="EMBL/GenBank/DDBJ databases">
        <authorList>
            <person name="Polle J.E."/>
            <person name="Barry K."/>
            <person name="Cushman J."/>
            <person name="Schmutz J."/>
            <person name="Tran D."/>
            <person name="Hathwaick L.T."/>
            <person name="Yim W.C."/>
            <person name="Jenkins J."/>
            <person name="Mckie-Krisberg Z.M."/>
            <person name="Prochnik S."/>
            <person name="Lindquist E."/>
            <person name="Dockter R.B."/>
            <person name="Adam C."/>
            <person name="Molina H."/>
            <person name="Bunkerborg J."/>
            <person name="Jin E."/>
            <person name="Buchheim M."/>
            <person name="Magnuson J."/>
        </authorList>
    </citation>
    <scope>NUCLEOTIDE SEQUENCE</scope>
    <source>
        <strain evidence="1">CCAP 19/18</strain>
    </source>
</reference>
<keyword evidence="2" id="KW-1185">Reference proteome</keyword>
<sequence>MSGEVENGVEAELGAKKELLSPASNSDIGTIGFFTLQVLPLANCFSHLVLPDCRDVHFWHCACHKRLVPG</sequence>
<evidence type="ECO:0000313" key="1">
    <source>
        <dbReference type="EMBL" id="KAF5837641.1"/>
    </source>
</evidence>
<proteinExistence type="predicted"/>
<gene>
    <name evidence="1" type="ORF">DUNSADRAFT_4074</name>
</gene>
<organism evidence="1 2">
    <name type="scientific">Dunaliella salina</name>
    <name type="common">Green alga</name>
    <name type="synonym">Protococcus salinus</name>
    <dbReference type="NCBI Taxonomy" id="3046"/>
    <lineage>
        <taxon>Eukaryota</taxon>
        <taxon>Viridiplantae</taxon>
        <taxon>Chlorophyta</taxon>
        <taxon>core chlorophytes</taxon>
        <taxon>Chlorophyceae</taxon>
        <taxon>CS clade</taxon>
        <taxon>Chlamydomonadales</taxon>
        <taxon>Dunaliellaceae</taxon>
        <taxon>Dunaliella</taxon>
    </lineage>
</organism>
<protein>
    <submittedName>
        <fullName evidence="1">Uncharacterized protein</fullName>
    </submittedName>
</protein>
<name>A0ABQ7GSP2_DUNSA</name>
<dbReference type="Proteomes" id="UP000815325">
    <property type="component" value="Unassembled WGS sequence"/>
</dbReference>
<comment type="caution">
    <text evidence="1">The sequence shown here is derived from an EMBL/GenBank/DDBJ whole genome shotgun (WGS) entry which is preliminary data.</text>
</comment>
<dbReference type="EMBL" id="MU069608">
    <property type="protein sequence ID" value="KAF5837641.1"/>
    <property type="molecule type" value="Genomic_DNA"/>
</dbReference>